<dbReference type="EMBL" id="JACHHF010000001">
    <property type="protein sequence ID" value="MBB5175195.1"/>
    <property type="molecule type" value="Genomic_DNA"/>
</dbReference>
<keyword evidence="2" id="KW-1185">Reference proteome</keyword>
<dbReference type="Proteomes" id="UP000579136">
    <property type="component" value="Unassembled WGS sequence"/>
</dbReference>
<comment type="caution">
    <text evidence="1">The sequence shown here is derived from an EMBL/GenBank/DDBJ whole genome shotgun (WGS) entry which is preliminary data.</text>
</comment>
<gene>
    <name evidence="1" type="ORF">HNQ45_000053</name>
</gene>
<dbReference type="Pfam" id="PF19807">
    <property type="entry name" value="DUF6290"/>
    <property type="match status" value="1"/>
</dbReference>
<accession>A0A9Q2CXX5</accession>
<reference evidence="1 2" key="1">
    <citation type="submission" date="2020-08" db="EMBL/GenBank/DDBJ databases">
        <title>Genomic Encyclopedia of Type Strains, Phase IV (KMG-IV): sequencing the most valuable type-strain genomes for metagenomic binning, comparative biology and taxonomic classification.</title>
        <authorList>
            <person name="Goeker M."/>
        </authorList>
    </citation>
    <scope>NUCLEOTIDE SEQUENCE [LARGE SCALE GENOMIC DNA]</scope>
    <source>
        <strain evidence="1 2">DSM 19163</strain>
    </source>
</reference>
<evidence type="ECO:0000313" key="1">
    <source>
        <dbReference type="EMBL" id="MBB5175195.1"/>
    </source>
</evidence>
<protein>
    <submittedName>
        <fullName evidence="1">Transcriptional regulator</fullName>
    </submittedName>
</protein>
<organism evidence="1 2">
    <name type="scientific">Nosocomiicoccus ampullae</name>
    <dbReference type="NCBI Taxonomy" id="489910"/>
    <lineage>
        <taxon>Bacteria</taxon>
        <taxon>Bacillati</taxon>
        <taxon>Bacillota</taxon>
        <taxon>Bacilli</taxon>
        <taxon>Bacillales</taxon>
        <taxon>Staphylococcaceae</taxon>
        <taxon>Nosocomiicoccus</taxon>
    </lineage>
</organism>
<sequence>MSTVTVRLNKEKSKLFNDYAEIHDMPLSTILKEALKEKLEDEYDMELLKEKVKF</sequence>
<dbReference type="AlphaFoldDB" id="A0A9Q2CXX5"/>
<dbReference type="InterPro" id="IPR046257">
    <property type="entry name" value="DUF6290"/>
</dbReference>
<dbReference type="NCBIfam" id="NF046040">
    <property type="entry name" value="RelB_antitoxin"/>
    <property type="match status" value="1"/>
</dbReference>
<proteinExistence type="predicted"/>
<dbReference type="RefSeq" id="WP_183672630.1">
    <property type="nucleotide sequence ID" value="NZ_CBCRYX010000003.1"/>
</dbReference>
<evidence type="ECO:0000313" key="2">
    <source>
        <dbReference type="Proteomes" id="UP000579136"/>
    </source>
</evidence>
<name>A0A9Q2CXX5_9STAP</name>